<organism evidence="2 3">
    <name type="scientific">Peronospora matthiolae</name>
    <dbReference type="NCBI Taxonomy" id="2874970"/>
    <lineage>
        <taxon>Eukaryota</taxon>
        <taxon>Sar</taxon>
        <taxon>Stramenopiles</taxon>
        <taxon>Oomycota</taxon>
        <taxon>Peronosporomycetes</taxon>
        <taxon>Peronosporales</taxon>
        <taxon>Peronosporaceae</taxon>
        <taxon>Peronospora</taxon>
    </lineage>
</organism>
<accession>A0AAV1VB81</accession>
<evidence type="ECO:0000256" key="1">
    <source>
        <dbReference type="SAM" id="MobiDB-lite"/>
    </source>
</evidence>
<name>A0AAV1VB81_9STRA</name>
<proteinExistence type="predicted"/>
<feature type="region of interest" description="Disordered" evidence="1">
    <location>
        <begin position="83"/>
        <end position="119"/>
    </location>
</feature>
<evidence type="ECO:0000313" key="3">
    <source>
        <dbReference type="Proteomes" id="UP001162060"/>
    </source>
</evidence>
<evidence type="ECO:0000313" key="2">
    <source>
        <dbReference type="EMBL" id="CAK7943726.1"/>
    </source>
</evidence>
<sequence>MARCGFSTEQLRGPGSIVASEVEVSQLEDLAVPFRSFAEMRDIAAQRIRLQDQADTVSAQAVHPPSVEVPTLAVDRVNSNGRDGSIVASPGIGNLKPPNLTSLDKHHLRSPNLSLDHNG</sequence>
<dbReference type="EMBL" id="CAKLBY020000303">
    <property type="protein sequence ID" value="CAK7943726.1"/>
    <property type="molecule type" value="Genomic_DNA"/>
</dbReference>
<dbReference type="Proteomes" id="UP001162060">
    <property type="component" value="Unassembled WGS sequence"/>
</dbReference>
<dbReference type="AlphaFoldDB" id="A0AAV1VB81"/>
<reference evidence="2" key="1">
    <citation type="submission" date="2024-01" db="EMBL/GenBank/DDBJ databases">
        <authorList>
            <person name="Webb A."/>
        </authorList>
    </citation>
    <scope>NUCLEOTIDE SEQUENCE</scope>
    <source>
        <strain evidence="2">Pm1</strain>
    </source>
</reference>
<protein>
    <submittedName>
        <fullName evidence="2">Uncharacterized protein</fullName>
    </submittedName>
</protein>
<gene>
    <name evidence="2" type="ORF">PM001_LOCUS28876</name>
</gene>
<comment type="caution">
    <text evidence="2">The sequence shown here is derived from an EMBL/GenBank/DDBJ whole genome shotgun (WGS) entry which is preliminary data.</text>
</comment>